<keyword evidence="1" id="KW-1133">Transmembrane helix</keyword>
<keyword evidence="2" id="KW-0496">Mitochondrion</keyword>
<protein>
    <submittedName>
        <fullName evidence="2">Uncharacterized protein</fullName>
    </submittedName>
</protein>
<keyword evidence="1" id="KW-0472">Membrane</keyword>
<feature type="transmembrane region" description="Helical" evidence="1">
    <location>
        <begin position="46"/>
        <end position="71"/>
    </location>
</feature>
<geneLocation type="mitochondrion" evidence="2"/>
<feature type="transmembrane region" description="Helical" evidence="1">
    <location>
        <begin position="6"/>
        <end position="26"/>
    </location>
</feature>
<evidence type="ECO:0000256" key="1">
    <source>
        <dbReference type="SAM" id="Phobius"/>
    </source>
</evidence>
<reference evidence="2" key="1">
    <citation type="submission" date="2013-09" db="EMBL/GenBank/DDBJ databases">
        <authorList>
            <person name="Torriani S.F.F."/>
            <person name="Penselin D."/>
            <person name="Knogge W."/>
            <person name="Felder M."/>
            <person name="Taudien S."/>
            <person name="Platzer M."/>
            <person name="McDonald B.A."/>
            <person name="Brunner P.C."/>
        </authorList>
    </citation>
    <scope>NUCLEOTIDE SEQUENCE</scope>
</reference>
<sequence length="105" mass="12481">MNTYIYFFLSLKIIFRYSCLMVSYVVHKSSKLPDKMLKLSTNFIWYLTLTSLLTTTPFLTIALGVPVIVILRNFDPWQDNLTWYFSDLIKRRNKKYISKPPKLCT</sequence>
<dbReference type="RefSeq" id="YP_008965455.1">
    <property type="nucleotide sequence ID" value="NC_023128.1"/>
</dbReference>
<organism evidence="2">
    <name type="scientific">Rhynchosporium secalis</name>
    <name type="common">Barley scald fungus</name>
    <dbReference type="NCBI Taxonomy" id="38038"/>
    <lineage>
        <taxon>Eukaryota</taxon>
        <taxon>Fungi</taxon>
        <taxon>Dikarya</taxon>
        <taxon>Ascomycota</taxon>
        <taxon>Pezizomycotina</taxon>
        <taxon>Leotiomycetes</taxon>
        <taxon>Helotiales</taxon>
        <taxon>Ploettnerulaceae</taxon>
        <taxon>Rhynchosporium</taxon>
    </lineage>
</organism>
<dbReference type="AlphaFoldDB" id="V5W7H3"/>
<keyword evidence="1" id="KW-0812">Transmembrane</keyword>
<name>V5W7H3_RHYSE</name>
<dbReference type="EMBL" id="KF650575">
    <property type="protein sequence ID" value="AHC02452.1"/>
    <property type="molecule type" value="Genomic_DNA"/>
</dbReference>
<evidence type="ECO:0000313" key="2">
    <source>
        <dbReference type="EMBL" id="AHC02452.1"/>
    </source>
</evidence>
<proteinExistence type="predicted"/>
<reference evidence="2" key="2">
    <citation type="journal article" date="2014" name="Fungal Genet. Biol.">
        <title>Comparative analysis of mitochondrial genomes from closely related Rhynchosporium species reveals extensive intron invasion.</title>
        <authorList>
            <person name="Torriani S.F."/>
            <person name="Penselin D."/>
            <person name="Knogge W."/>
            <person name="Felder M."/>
            <person name="Taudien S."/>
            <person name="Platzer M."/>
            <person name="McDonald B.A."/>
            <person name="Brunner P.C."/>
        </authorList>
    </citation>
    <scope>NUCLEOTIDE SEQUENCE</scope>
</reference>
<accession>V5W7H3</accession>